<dbReference type="STRING" id="218851.A0A2G5F5H8"/>
<evidence type="ECO:0000313" key="3">
    <source>
        <dbReference type="Proteomes" id="UP000230069"/>
    </source>
</evidence>
<dbReference type="InterPro" id="IPR018247">
    <property type="entry name" value="EF_Hand_1_Ca_BS"/>
</dbReference>
<dbReference type="EMBL" id="KZ305019">
    <property type="protein sequence ID" value="PIA63268.1"/>
    <property type="molecule type" value="Genomic_DNA"/>
</dbReference>
<feature type="compositionally biased region" description="Basic and acidic residues" evidence="1">
    <location>
        <begin position="389"/>
        <end position="403"/>
    </location>
</feature>
<dbReference type="OrthoDB" id="1911032at2759"/>
<feature type="compositionally biased region" description="Basic and acidic residues" evidence="1">
    <location>
        <begin position="415"/>
        <end position="425"/>
    </location>
</feature>
<dbReference type="InterPro" id="IPR040378">
    <property type="entry name" value="BASL"/>
</dbReference>
<feature type="region of interest" description="Disordered" evidence="1">
    <location>
        <begin position="344"/>
        <end position="425"/>
    </location>
</feature>
<dbReference type="PANTHER" id="PTHR33914:SF2">
    <property type="entry name" value="OS02G0582100 PROTEIN"/>
    <property type="match status" value="1"/>
</dbReference>
<dbReference type="GO" id="GO:0009786">
    <property type="term" value="P:regulation of asymmetric cell division"/>
    <property type="evidence" value="ECO:0007669"/>
    <property type="project" value="InterPro"/>
</dbReference>
<evidence type="ECO:0000313" key="2">
    <source>
        <dbReference type="EMBL" id="PIA63271.1"/>
    </source>
</evidence>
<protein>
    <submittedName>
        <fullName evidence="2">Uncharacterized protein</fullName>
    </submittedName>
</protein>
<organism evidence="2 3">
    <name type="scientific">Aquilegia coerulea</name>
    <name type="common">Rocky mountain columbine</name>
    <dbReference type="NCBI Taxonomy" id="218851"/>
    <lineage>
        <taxon>Eukaryota</taxon>
        <taxon>Viridiplantae</taxon>
        <taxon>Streptophyta</taxon>
        <taxon>Embryophyta</taxon>
        <taxon>Tracheophyta</taxon>
        <taxon>Spermatophyta</taxon>
        <taxon>Magnoliopsida</taxon>
        <taxon>Ranunculales</taxon>
        <taxon>Ranunculaceae</taxon>
        <taxon>Thalictroideae</taxon>
        <taxon>Aquilegia</taxon>
    </lineage>
</organism>
<accession>A0A2G5F5H8</accession>
<gene>
    <name evidence="2" type="ORF">AQUCO_00200946v1</name>
</gene>
<keyword evidence="3" id="KW-1185">Reference proteome</keyword>
<dbReference type="FunCoup" id="A0A2G5F5H8">
    <property type="interactions" value="687"/>
</dbReference>
<dbReference type="PANTHER" id="PTHR33914">
    <property type="entry name" value="18S PRE-RIBOSOMAL ASSEMBLY PROTEIN GAR2-LIKE PROTEIN"/>
    <property type="match status" value="1"/>
</dbReference>
<dbReference type="PROSITE" id="PS00018">
    <property type="entry name" value="EF_HAND_1"/>
    <property type="match status" value="1"/>
</dbReference>
<dbReference type="EMBL" id="KZ305019">
    <property type="protein sequence ID" value="PIA63271.1"/>
    <property type="molecule type" value="Genomic_DNA"/>
</dbReference>
<evidence type="ECO:0000256" key="1">
    <source>
        <dbReference type="SAM" id="MobiDB-lite"/>
    </source>
</evidence>
<name>A0A2G5F5H8_AQUCA</name>
<reference evidence="2 3" key="1">
    <citation type="submission" date="2017-09" db="EMBL/GenBank/DDBJ databases">
        <title>WGS assembly of Aquilegia coerulea Goldsmith.</title>
        <authorList>
            <person name="Hodges S."/>
            <person name="Kramer E."/>
            <person name="Nordborg M."/>
            <person name="Tomkins J."/>
            <person name="Borevitz J."/>
            <person name="Derieg N."/>
            <person name="Yan J."/>
            <person name="Mihaltcheva S."/>
            <person name="Hayes R.D."/>
            <person name="Rokhsar D."/>
        </authorList>
    </citation>
    <scope>NUCLEOTIDE SEQUENCE [LARGE SCALE GENOMIC DNA]</scope>
    <source>
        <strain evidence="3">cv. Goldsmith</strain>
    </source>
</reference>
<proteinExistence type="predicted"/>
<sequence>MKYDNEPIYAHSTLAPKSDSHFFSYDDNTVKTTWKVNNEIMGEDKRKIISDQSIKGLDTNNEQLLTQEEFGEAKNVQQLHEFLAMENSINGGAKDTEDPFCSNGDKLYEKKPGLYTDKSVTESELQELMVCFKEFETEDYHVVKDICIDDGLPSHSKVLVENGTLHNEENLSSMHSDLDVNTDLTEEIVGNEAPILDGTNPFVDCDSKTDVTTKYGYESLYGNSGEDFEETVNFDSAASSFSGTNPFEECDNEADVARKCGSESLLDNRDKNFNESMIGDSEARLSNGTNPFLECDSDEDVAKKCCSESASGNGKDNLDEVVSVITEEKTTPETLLQMQEFDVCSSPEPSNLDRNENIQQSDQDTRDEANSADSMISPAAEVSNGSNQGKEDPFNSDVERGSIAEDFGSPSPETSGREENQDKADWRQSVETINMPSIVEETTDTLSASSRSFFIQHGYGETSFSAADPLSGPIAYSGSIPYSGSISLRSDSSTTSTRSFAFPVLHSEWNSSPVKMAKARKHRGWRLSLLCCRF</sequence>
<dbReference type="AlphaFoldDB" id="A0A2G5F5H8"/>
<dbReference type="Proteomes" id="UP000230069">
    <property type="component" value="Unassembled WGS sequence"/>
</dbReference>